<evidence type="ECO:0000256" key="1">
    <source>
        <dbReference type="SAM" id="MobiDB-lite"/>
    </source>
</evidence>
<comment type="caution">
    <text evidence="2">The sequence shown here is derived from an EMBL/GenBank/DDBJ whole genome shotgun (WGS) entry which is preliminary data.</text>
</comment>
<sequence length="410" mass="46992">MTEIIIKRIIEFNVRDCTLSHRSSFQFASYLVVPLYSRSDNLVATRATRQNIPRTTSSFVLPRHRRPDGYKRARPCEHSAFDRQGKLPRALNTLVVALPLALSHCPKFDDLELRPPLACSLRFLAYCTTRLDLTRPVALSCPKAHRTFWKFLDTRSSGNLENVLEDARDERASMSTSHLSDDILPRSRMNNSSHTSEGFPGTVEKVLEDARDEWASKHAPQFCDDILPRSSKNTLDQSDMVLVDEDRIHEEPLIKLPCQIHWRPCSRRPCSRRPCFRRPCSRRPCSRRRSTSRRPPPAVTPHHLKKSPTTKTTGNIPAVSWEECHLERDQLIDKASSHEAISYPQKQTMTHFWVRNSSALSKHFNDKIFSENDSAPWAALLSDFVKINKTRDVDHIIHVASEDAKIAIFG</sequence>
<feature type="region of interest" description="Disordered" evidence="1">
    <location>
        <begin position="280"/>
        <end position="315"/>
    </location>
</feature>
<feature type="region of interest" description="Disordered" evidence="1">
    <location>
        <begin position="175"/>
        <end position="200"/>
    </location>
</feature>
<dbReference type="Proteomes" id="UP000481153">
    <property type="component" value="Unassembled WGS sequence"/>
</dbReference>
<dbReference type="AlphaFoldDB" id="A0A6G0X5U9"/>
<evidence type="ECO:0000313" key="2">
    <source>
        <dbReference type="EMBL" id="KAF0735371.1"/>
    </source>
</evidence>
<feature type="compositionally biased region" description="Basic residues" evidence="1">
    <location>
        <begin position="280"/>
        <end position="292"/>
    </location>
</feature>
<proteinExistence type="predicted"/>
<protein>
    <submittedName>
        <fullName evidence="2">Uncharacterized protein</fullName>
    </submittedName>
</protein>
<name>A0A6G0X5U9_9STRA</name>
<dbReference type="VEuPathDB" id="FungiDB:AeMF1_008448"/>
<organism evidence="2 3">
    <name type="scientific">Aphanomyces euteiches</name>
    <dbReference type="NCBI Taxonomy" id="100861"/>
    <lineage>
        <taxon>Eukaryota</taxon>
        <taxon>Sar</taxon>
        <taxon>Stramenopiles</taxon>
        <taxon>Oomycota</taxon>
        <taxon>Saprolegniomycetes</taxon>
        <taxon>Saprolegniales</taxon>
        <taxon>Verrucalvaceae</taxon>
        <taxon>Aphanomyces</taxon>
    </lineage>
</organism>
<gene>
    <name evidence="2" type="ORF">Ae201684_008148</name>
</gene>
<keyword evidence="3" id="KW-1185">Reference proteome</keyword>
<accession>A0A6G0X5U9</accession>
<dbReference type="EMBL" id="VJMJ01000099">
    <property type="protein sequence ID" value="KAF0735371.1"/>
    <property type="molecule type" value="Genomic_DNA"/>
</dbReference>
<reference evidence="2 3" key="1">
    <citation type="submission" date="2019-07" db="EMBL/GenBank/DDBJ databases">
        <title>Genomics analysis of Aphanomyces spp. identifies a new class of oomycete effector associated with host adaptation.</title>
        <authorList>
            <person name="Gaulin E."/>
        </authorList>
    </citation>
    <scope>NUCLEOTIDE SEQUENCE [LARGE SCALE GENOMIC DNA]</scope>
    <source>
        <strain evidence="2 3">ATCC 201684</strain>
    </source>
</reference>
<evidence type="ECO:0000313" key="3">
    <source>
        <dbReference type="Proteomes" id="UP000481153"/>
    </source>
</evidence>